<dbReference type="SMART" id="SM00046">
    <property type="entry name" value="DAGKc"/>
    <property type="match status" value="1"/>
</dbReference>
<evidence type="ECO:0000313" key="13">
    <source>
        <dbReference type="EMBL" id="MBK1792010.1"/>
    </source>
</evidence>
<keyword evidence="7" id="KW-0067">ATP-binding</keyword>
<dbReference type="InterPro" id="IPR050187">
    <property type="entry name" value="Lipid_Phosphate_FormReg"/>
</dbReference>
<evidence type="ECO:0000256" key="4">
    <source>
        <dbReference type="ARBA" id="ARBA00022723"/>
    </source>
</evidence>
<accession>A0A8J7SME0</accession>
<keyword evidence="11" id="KW-1208">Phospholipid metabolism</keyword>
<evidence type="ECO:0000256" key="3">
    <source>
        <dbReference type="ARBA" id="ARBA00022679"/>
    </source>
</evidence>
<keyword evidence="4" id="KW-0479">Metal-binding</keyword>
<dbReference type="Pfam" id="PF00781">
    <property type="entry name" value="DAGK_cat"/>
    <property type="match status" value="1"/>
</dbReference>
<keyword evidence="2" id="KW-0444">Lipid biosynthesis</keyword>
<dbReference type="EMBL" id="JAENIM010000042">
    <property type="protein sequence ID" value="MBK1792010.1"/>
    <property type="molecule type" value="Genomic_DNA"/>
</dbReference>
<sequence>METSIPVPNRIPLLFNPNARSQRGRKTLRFLMANAQRFALYATRDVDDARQLAQKLANDGEPIVCAAGGDGTLNAVVQGLAGSSCVLGVLPAGTMNVFARELGIPYNSLSKALEIIQDGNVREVDLFEANQKPFLQMAGVGFDAKVIEETSSGSKNLIGPFAYLGPAVRVLGQQPPKVTVTCADGRVEEGVCMLAGNGSLYGGQVKLFRKADNDDGLLDALIFKHSGIPFIRDSLLGLATGALDTEKSSITYLQSESFTIESDAQLPLQVDGEYAGRASTFKLCPTGRKLRVLAPSCVKENWLQNIIREIVKRSPRHNKITS</sequence>
<dbReference type="InterPro" id="IPR005218">
    <property type="entry name" value="Diacylglycerol/lipid_kinase"/>
</dbReference>
<keyword evidence="14" id="KW-1185">Reference proteome</keyword>
<comment type="caution">
    <text evidence="13">The sequence shown here is derived from an EMBL/GenBank/DDBJ whole genome shotgun (WGS) entry which is preliminary data.</text>
</comment>
<reference evidence="13" key="1">
    <citation type="submission" date="2021-01" db="EMBL/GenBank/DDBJ databases">
        <title>Modified the classification status of verrucomicrobia.</title>
        <authorList>
            <person name="Feng X."/>
        </authorList>
    </citation>
    <scope>NUCLEOTIDE SEQUENCE</scope>
    <source>
        <strain evidence="13">_KCTC 22039</strain>
    </source>
</reference>
<keyword evidence="10" id="KW-0594">Phospholipid biosynthesis</keyword>
<dbReference type="GO" id="GO:0046872">
    <property type="term" value="F:metal ion binding"/>
    <property type="evidence" value="ECO:0007669"/>
    <property type="project" value="UniProtKB-KW"/>
</dbReference>
<keyword evidence="6 13" id="KW-0418">Kinase</keyword>
<keyword evidence="9" id="KW-0443">Lipid metabolism</keyword>
<evidence type="ECO:0000256" key="8">
    <source>
        <dbReference type="ARBA" id="ARBA00022842"/>
    </source>
</evidence>
<keyword evidence="3" id="KW-0808">Transferase</keyword>
<name>A0A8J7SME0_9BACT</name>
<keyword evidence="5" id="KW-0547">Nucleotide-binding</keyword>
<protein>
    <submittedName>
        <fullName evidence="13">Diacylglycerol kinase family lipid kinase</fullName>
    </submittedName>
</protein>
<keyword evidence="8" id="KW-0460">Magnesium</keyword>
<evidence type="ECO:0000256" key="7">
    <source>
        <dbReference type="ARBA" id="ARBA00022840"/>
    </source>
</evidence>
<dbReference type="Gene3D" id="2.60.200.40">
    <property type="match status" value="1"/>
</dbReference>
<evidence type="ECO:0000256" key="10">
    <source>
        <dbReference type="ARBA" id="ARBA00023209"/>
    </source>
</evidence>
<dbReference type="AlphaFoldDB" id="A0A8J7SME0"/>
<dbReference type="InterPro" id="IPR045540">
    <property type="entry name" value="YegS/DAGK_C"/>
</dbReference>
<feature type="domain" description="DAGKc" evidence="12">
    <location>
        <begin position="6"/>
        <end position="133"/>
    </location>
</feature>
<evidence type="ECO:0000256" key="11">
    <source>
        <dbReference type="ARBA" id="ARBA00023264"/>
    </source>
</evidence>
<dbReference type="InterPro" id="IPR001206">
    <property type="entry name" value="Diacylglycerol_kinase_cat_dom"/>
</dbReference>
<dbReference type="RefSeq" id="WP_200312023.1">
    <property type="nucleotide sequence ID" value="NZ_JAENIM010000042.1"/>
</dbReference>
<gene>
    <name evidence="13" type="ORF">JIN82_12690</name>
</gene>
<dbReference type="PANTHER" id="PTHR12358:SF106">
    <property type="entry name" value="LIPID KINASE YEGS"/>
    <property type="match status" value="1"/>
</dbReference>
<dbReference type="GO" id="GO:0008654">
    <property type="term" value="P:phospholipid biosynthetic process"/>
    <property type="evidence" value="ECO:0007669"/>
    <property type="project" value="UniProtKB-KW"/>
</dbReference>
<evidence type="ECO:0000256" key="2">
    <source>
        <dbReference type="ARBA" id="ARBA00022516"/>
    </source>
</evidence>
<dbReference type="InterPro" id="IPR016064">
    <property type="entry name" value="NAD/diacylglycerol_kinase_sf"/>
</dbReference>
<dbReference type="SUPFAM" id="SSF111331">
    <property type="entry name" value="NAD kinase/diacylglycerol kinase-like"/>
    <property type="match status" value="1"/>
</dbReference>
<dbReference type="Pfam" id="PF19279">
    <property type="entry name" value="YegS_C"/>
    <property type="match status" value="1"/>
</dbReference>
<evidence type="ECO:0000256" key="9">
    <source>
        <dbReference type="ARBA" id="ARBA00023098"/>
    </source>
</evidence>
<dbReference type="NCBIfam" id="TIGR00147">
    <property type="entry name" value="YegS/Rv2252/BmrU family lipid kinase"/>
    <property type="match status" value="1"/>
</dbReference>
<dbReference type="GO" id="GO:0016301">
    <property type="term" value="F:kinase activity"/>
    <property type="evidence" value="ECO:0007669"/>
    <property type="project" value="UniProtKB-KW"/>
</dbReference>
<evidence type="ECO:0000256" key="6">
    <source>
        <dbReference type="ARBA" id="ARBA00022777"/>
    </source>
</evidence>
<dbReference type="GO" id="GO:0005886">
    <property type="term" value="C:plasma membrane"/>
    <property type="evidence" value="ECO:0007669"/>
    <property type="project" value="TreeGrafter"/>
</dbReference>
<dbReference type="Proteomes" id="UP000624703">
    <property type="component" value="Unassembled WGS sequence"/>
</dbReference>
<proteinExistence type="predicted"/>
<dbReference type="InterPro" id="IPR017438">
    <property type="entry name" value="ATP-NAD_kinase_N"/>
</dbReference>
<organism evidence="13 14">
    <name type="scientific">Persicirhabdus sediminis</name>
    <dbReference type="NCBI Taxonomy" id="454144"/>
    <lineage>
        <taxon>Bacteria</taxon>
        <taxon>Pseudomonadati</taxon>
        <taxon>Verrucomicrobiota</taxon>
        <taxon>Verrucomicrobiia</taxon>
        <taxon>Verrucomicrobiales</taxon>
        <taxon>Verrucomicrobiaceae</taxon>
        <taxon>Persicirhabdus</taxon>
    </lineage>
</organism>
<evidence type="ECO:0000259" key="12">
    <source>
        <dbReference type="PROSITE" id="PS50146"/>
    </source>
</evidence>
<evidence type="ECO:0000256" key="1">
    <source>
        <dbReference type="ARBA" id="ARBA00001946"/>
    </source>
</evidence>
<comment type="cofactor">
    <cofactor evidence="1">
        <name>Mg(2+)</name>
        <dbReference type="ChEBI" id="CHEBI:18420"/>
    </cofactor>
</comment>
<dbReference type="Gene3D" id="3.40.50.10330">
    <property type="entry name" value="Probable inorganic polyphosphate/atp-NAD kinase, domain 1"/>
    <property type="match status" value="1"/>
</dbReference>
<dbReference type="GO" id="GO:0005524">
    <property type="term" value="F:ATP binding"/>
    <property type="evidence" value="ECO:0007669"/>
    <property type="project" value="UniProtKB-KW"/>
</dbReference>
<evidence type="ECO:0000313" key="14">
    <source>
        <dbReference type="Proteomes" id="UP000624703"/>
    </source>
</evidence>
<evidence type="ECO:0000256" key="5">
    <source>
        <dbReference type="ARBA" id="ARBA00022741"/>
    </source>
</evidence>
<dbReference type="PROSITE" id="PS50146">
    <property type="entry name" value="DAGK"/>
    <property type="match status" value="1"/>
</dbReference>
<dbReference type="PANTHER" id="PTHR12358">
    <property type="entry name" value="SPHINGOSINE KINASE"/>
    <property type="match status" value="1"/>
</dbReference>